<dbReference type="EMBL" id="CP065321">
    <property type="protein sequence ID" value="QQR31651.1"/>
    <property type="molecule type" value="Genomic_DNA"/>
</dbReference>
<evidence type="ECO:0000256" key="1">
    <source>
        <dbReference type="ARBA" id="ARBA00022490"/>
    </source>
</evidence>
<keyword evidence="5 8" id="KW-0408">Iron</keyword>
<feature type="binding site" evidence="8">
    <location>
        <position position="167"/>
    </location>
    <ligand>
        <name>substrate</name>
    </ligand>
</feature>
<protein>
    <recommendedName>
        <fullName evidence="8">tRNA N6-adenosine threonylcarbamoyltransferase</fullName>
        <ecNumber evidence="8">2.3.1.234</ecNumber>
    </recommendedName>
    <alternativeName>
        <fullName evidence="8">N6-L-threonylcarbamoyladenine synthase</fullName>
        <shortName evidence="8">t(6)A synthase</shortName>
    </alternativeName>
    <alternativeName>
        <fullName evidence="8">t(6)A37 threonylcarbamoyladenosine biosynthesis protein TsaD</fullName>
    </alternativeName>
    <alternativeName>
        <fullName evidence="8">tRNA threonylcarbamoyladenosine biosynthesis protein TsaD</fullName>
    </alternativeName>
</protein>
<dbReference type="Proteomes" id="UP000596035">
    <property type="component" value="Chromosome"/>
</dbReference>
<organism evidence="11 13">
    <name type="scientific">Acutalibacter muris</name>
    <dbReference type="NCBI Taxonomy" id="1796620"/>
    <lineage>
        <taxon>Bacteria</taxon>
        <taxon>Bacillati</taxon>
        <taxon>Bacillota</taxon>
        <taxon>Clostridia</taxon>
        <taxon>Eubacteriales</taxon>
        <taxon>Acutalibacteraceae</taxon>
        <taxon>Acutalibacter</taxon>
    </lineage>
</organism>
<evidence type="ECO:0000256" key="7">
    <source>
        <dbReference type="ARBA" id="ARBA00048117"/>
    </source>
</evidence>
<evidence type="ECO:0000256" key="2">
    <source>
        <dbReference type="ARBA" id="ARBA00022679"/>
    </source>
</evidence>
<dbReference type="PANTHER" id="PTHR11735:SF6">
    <property type="entry name" value="TRNA N6-ADENOSINE THREONYLCARBAMOYLTRANSFERASE, MITOCHONDRIAL"/>
    <property type="match status" value="1"/>
</dbReference>
<dbReference type="HAMAP" id="MF_01445">
    <property type="entry name" value="TsaD"/>
    <property type="match status" value="1"/>
</dbReference>
<dbReference type="FunFam" id="3.30.420.40:FF:000040">
    <property type="entry name" value="tRNA N6-adenosine threonylcarbamoyltransferase"/>
    <property type="match status" value="1"/>
</dbReference>
<dbReference type="KEGG" id="amur:ADH66_17935"/>
<dbReference type="Proteomes" id="UP000196710">
    <property type="component" value="Chromosome"/>
</dbReference>
<dbReference type="EMBL" id="CP021422">
    <property type="protein sequence ID" value="ASB42367.1"/>
    <property type="molecule type" value="Genomic_DNA"/>
</dbReference>
<feature type="binding site" evidence="8">
    <location>
        <position position="184"/>
    </location>
    <ligand>
        <name>substrate</name>
    </ligand>
</feature>
<evidence type="ECO:0000259" key="9">
    <source>
        <dbReference type="Pfam" id="PF00814"/>
    </source>
</evidence>
<evidence type="ECO:0000256" key="3">
    <source>
        <dbReference type="ARBA" id="ARBA00022694"/>
    </source>
</evidence>
<reference evidence="11 13" key="3">
    <citation type="submission" date="2020-11" db="EMBL/GenBank/DDBJ databases">
        <title>Closed and high quality bacterial genomes of the OMM12 community.</title>
        <authorList>
            <person name="Marbouty M."/>
            <person name="Lamy-Besnier Q."/>
            <person name="Debarbieux L."/>
            <person name="Koszul R."/>
        </authorList>
    </citation>
    <scope>NUCLEOTIDE SEQUENCE [LARGE SCALE GENOMIC DNA]</scope>
    <source>
        <strain evidence="11 13">KB18</strain>
    </source>
</reference>
<keyword evidence="4 8" id="KW-0479">Metal-binding</keyword>
<feature type="binding site" evidence="8">
    <location>
        <position position="111"/>
    </location>
    <ligand>
        <name>Fe cation</name>
        <dbReference type="ChEBI" id="CHEBI:24875"/>
    </ligand>
</feature>
<keyword evidence="12" id="KW-1185">Reference proteome</keyword>
<name>A0A1Z2XV87_9FIRM</name>
<dbReference type="GO" id="GO:0061711">
    <property type="term" value="F:tRNA N(6)-L-threonylcarbamoyladenine synthase activity"/>
    <property type="evidence" value="ECO:0007669"/>
    <property type="project" value="UniProtKB-EC"/>
</dbReference>
<proteinExistence type="inferred from homology"/>
<dbReference type="InterPro" id="IPR043129">
    <property type="entry name" value="ATPase_NBD"/>
</dbReference>
<evidence type="ECO:0000256" key="8">
    <source>
        <dbReference type="HAMAP-Rule" id="MF_01445"/>
    </source>
</evidence>
<keyword evidence="2 8" id="KW-0808">Transferase</keyword>
<comment type="subcellular location">
    <subcellularLocation>
        <location evidence="8">Cytoplasm</location>
    </subcellularLocation>
</comment>
<comment type="function">
    <text evidence="8">Required for the formation of a threonylcarbamoyl group on adenosine at position 37 (t(6)A37) in tRNAs that read codons beginning with adenine. Is involved in the transfer of the threonylcarbamoyl moiety of threonylcarbamoyl-AMP (TC-AMP) to the N6 group of A37, together with TsaE and TsaB. TsaD likely plays a direct catalytic role in this reaction.</text>
</comment>
<dbReference type="NCBIfam" id="TIGR03723">
    <property type="entry name" value="T6A_TsaD_YgjD"/>
    <property type="match status" value="1"/>
</dbReference>
<dbReference type="SUPFAM" id="SSF53067">
    <property type="entry name" value="Actin-like ATPase domain"/>
    <property type="match status" value="2"/>
</dbReference>
<dbReference type="RefSeq" id="WP_066537966.1">
    <property type="nucleotide sequence ID" value="NZ_CAJTCQ010000001.1"/>
</dbReference>
<evidence type="ECO:0000256" key="5">
    <source>
        <dbReference type="ARBA" id="ARBA00023004"/>
    </source>
</evidence>
<dbReference type="Pfam" id="PF00814">
    <property type="entry name" value="TsaD"/>
    <property type="match status" value="1"/>
</dbReference>
<feature type="binding site" evidence="8">
    <location>
        <position position="302"/>
    </location>
    <ligand>
        <name>Fe cation</name>
        <dbReference type="ChEBI" id="CHEBI:24875"/>
    </ligand>
</feature>
<dbReference type="InterPro" id="IPR022450">
    <property type="entry name" value="TsaD"/>
</dbReference>
<dbReference type="NCBIfam" id="TIGR00329">
    <property type="entry name" value="gcp_kae1"/>
    <property type="match status" value="1"/>
</dbReference>
<dbReference type="FunFam" id="3.30.420.40:FF:000012">
    <property type="entry name" value="tRNA N6-adenosine threonylcarbamoyltransferase"/>
    <property type="match status" value="1"/>
</dbReference>
<feature type="binding site" evidence="8">
    <location>
        <position position="115"/>
    </location>
    <ligand>
        <name>Fe cation</name>
        <dbReference type="ChEBI" id="CHEBI:24875"/>
    </ligand>
</feature>
<evidence type="ECO:0000256" key="6">
    <source>
        <dbReference type="ARBA" id="ARBA00023315"/>
    </source>
</evidence>
<dbReference type="InterPro" id="IPR017861">
    <property type="entry name" value="KAE1/TsaD"/>
</dbReference>
<evidence type="ECO:0000313" key="10">
    <source>
        <dbReference type="EMBL" id="ASB42367.1"/>
    </source>
</evidence>
<feature type="binding site" evidence="8">
    <location>
        <position position="274"/>
    </location>
    <ligand>
        <name>substrate</name>
    </ligand>
</feature>
<feature type="binding site" evidence="8">
    <location>
        <position position="180"/>
    </location>
    <ligand>
        <name>substrate</name>
    </ligand>
</feature>
<feature type="domain" description="Gcp-like" evidence="9">
    <location>
        <begin position="24"/>
        <end position="308"/>
    </location>
</feature>
<evidence type="ECO:0000313" key="13">
    <source>
        <dbReference type="Proteomes" id="UP000596035"/>
    </source>
</evidence>
<dbReference type="GO" id="GO:0005506">
    <property type="term" value="F:iron ion binding"/>
    <property type="evidence" value="ECO:0007669"/>
    <property type="project" value="UniProtKB-UniRule"/>
</dbReference>
<comment type="catalytic activity">
    <reaction evidence="7 8">
        <text>L-threonylcarbamoyladenylate + adenosine(37) in tRNA = N(6)-L-threonylcarbamoyladenosine(37) in tRNA + AMP + H(+)</text>
        <dbReference type="Rhea" id="RHEA:37059"/>
        <dbReference type="Rhea" id="RHEA-COMP:10162"/>
        <dbReference type="Rhea" id="RHEA-COMP:10163"/>
        <dbReference type="ChEBI" id="CHEBI:15378"/>
        <dbReference type="ChEBI" id="CHEBI:73682"/>
        <dbReference type="ChEBI" id="CHEBI:74411"/>
        <dbReference type="ChEBI" id="CHEBI:74418"/>
        <dbReference type="ChEBI" id="CHEBI:456215"/>
        <dbReference type="EC" id="2.3.1.234"/>
    </reaction>
</comment>
<evidence type="ECO:0000256" key="4">
    <source>
        <dbReference type="ARBA" id="ARBA00022723"/>
    </source>
</evidence>
<dbReference type="AlphaFoldDB" id="A0A1Z2XV87"/>
<dbReference type="Gene3D" id="3.30.420.40">
    <property type="match status" value="2"/>
</dbReference>
<sequence>MLILGIETSCDETAAAVVEDGRRVLSSVVASQIEEHKIYGGVVPEIASRRHSEAITAVVSGALDEAGAAISDVSAVAVTYAPGLIGALLVGVNFAKGLALSADLPLVPVHHLRGHIAANYLSHGELEPPFLCLVVSGGHSHIVDVGDYCTLDVVARTRDDAAGEAFDKAARAMGIPYPGGVELDKIAEGGDPGAYKLPRPRVEGSPLDFSFSGLKTAALNLLNSARQRGEEINVPNLCASYRRAVVEYLVDHFGTAVRESGAGRIAAAGGVSANRLLRRELEALSRETGAALYLPELRYCGDNAAMIAAQGYYEFINGHTAGMGLNAYPQMDIGESFSAALL</sequence>
<keyword evidence="3 8" id="KW-0819">tRNA processing</keyword>
<dbReference type="EC" id="2.3.1.234" evidence="8"/>
<keyword evidence="6 8" id="KW-0012">Acyltransferase</keyword>
<dbReference type="PRINTS" id="PR00789">
    <property type="entry name" value="OSIALOPTASE"/>
</dbReference>
<feature type="binding site" evidence="8">
    <location>
        <begin position="134"/>
        <end position="138"/>
    </location>
    <ligand>
        <name>substrate</name>
    </ligand>
</feature>
<dbReference type="CDD" id="cd24133">
    <property type="entry name" value="ASKHA_NBD_TsaD_bac"/>
    <property type="match status" value="1"/>
</dbReference>
<evidence type="ECO:0000313" key="12">
    <source>
        <dbReference type="Proteomes" id="UP000196710"/>
    </source>
</evidence>
<dbReference type="InterPro" id="IPR000905">
    <property type="entry name" value="Gcp-like_dom"/>
</dbReference>
<accession>A0A1Z2XV87</accession>
<gene>
    <name evidence="8 11" type="primary">tsaD</name>
    <name evidence="10" type="ORF">ADH66_17935</name>
    <name evidence="11" type="ORF">I5Q82_08345</name>
</gene>
<dbReference type="GO" id="GO:0002949">
    <property type="term" value="P:tRNA threonylcarbamoyladenosine modification"/>
    <property type="evidence" value="ECO:0007669"/>
    <property type="project" value="UniProtKB-UniRule"/>
</dbReference>
<comment type="cofactor">
    <cofactor evidence="8">
        <name>Fe(2+)</name>
        <dbReference type="ChEBI" id="CHEBI:29033"/>
    </cofactor>
    <text evidence="8">Binds 1 Fe(2+) ion per subunit.</text>
</comment>
<dbReference type="GO" id="GO:0005737">
    <property type="term" value="C:cytoplasm"/>
    <property type="evidence" value="ECO:0007669"/>
    <property type="project" value="UniProtKB-SubCell"/>
</dbReference>
<dbReference type="PANTHER" id="PTHR11735">
    <property type="entry name" value="TRNA N6-ADENOSINE THREONYLCARBAMOYLTRANSFERASE"/>
    <property type="match status" value="1"/>
</dbReference>
<reference evidence="10" key="1">
    <citation type="journal article" date="2017" name="Genome Announc.">
        <title>High-Quality Whole-Genome Sequences of the Oligo-Mouse-Microbiota Bacterial Community.</title>
        <authorList>
            <person name="Garzetti D."/>
            <person name="Brugiroux S."/>
            <person name="Bunk B."/>
            <person name="Pukall R."/>
            <person name="McCoy K.D."/>
            <person name="Macpherson A.J."/>
            <person name="Stecher B."/>
        </authorList>
    </citation>
    <scope>NUCLEOTIDE SEQUENCE</scope>
    <source>
        <strain evidence="10">KB18</strain>
    </source>
</reference>
<evidence type="ECO:0000313" key="11">
    <source>
        <dbReference type="EMBL" id="QQR31651.1"/>
    </source>
</evidence>
<keyword evidence="1 8" id="KW-0963">Cytoplasm</keyword>
<comment type="similarity">
    <text evidence="8">Belongs to the KAE1 / TsaD family.</text>
</comment>
<reference evidence="12" key="2">
    <citation type="submission" date="2017-05" db="EMBL/GenBank/DDBJ databases">
        <title>Improved OligoMM genomes.</title>
        <authorList>
            <person name="Garzetti D."/>
        </authorList>
    </citation>
    <scope>NUCLEOTIDE SEQUENCE [LARGE SCALE GENOMIC DNA]</scope>
    <source>
        <strain evidence="12">KB18</strain>
    </source>
</reference>